<sequence>MAPSLGGVYLKREHQIYVDPYEFFERTVLTREMIEVIKEVGTALSGKRGRLILLNSLFGGGKTHTMLSIYHAVSRPPALRKASVDETLREDLSLLKDILSGLKDVQIVVIDGHVSATAPSPLEPLKEGNVTIRTLWGYLAYKLGVFPRYLNYEENLTPPAVDKIIEMFESRPTLVLIDEISNYVKRLADSSNEDLRKYSEQVITFLENFAKAIESSPHAVAIISVPKEEGETESHYREIVSRINKAVGRIALPYAPVKPDDLPRILKVRLFKEIDLGAVNEVVGKYYDLVTKHVDEFGGSTAWVNEINSTYPFHPDYIDVIKTIIENHKGLQKTRDALRISRIVVRELFKRREKTSLVMPYHIDPSIGGLEGTLFRGELEAFSRVFNEDVLKRASECDEPELAQRIAKYVFAKTFTISHAILSKPTILPSKYDVVRATYEVISSDLNRWEPSKYLQTLEWLYEKLGYLYEKDGRYYFRVIGDIRKLIEEEARNVSRDEALQQLLDEIEKRYVDSPPSNVRSKPRRARGQRALFEDVIVKKRLEDWDIDERKYVLWIVLEKPSKGELEQLMFRVGNGIRRYSNSIYVLYPGNTERIERTLETMKKRIGCERLKGRLKESFANLDEADFKAIEMKLKLTCDKIEQELITNTYSSLNEVAYPTRSEDLISNRVDASEIKITNYSIVENAERALYDVGKLLSAKYGSEVSLEVIKDYLEQLRVSIIGKTIGEIVDYFYANPTLPAIPKDEVIKAFEEESDLICGNEIYTKIFKVVEERCSKGQCNRIREITFDGTKVGENCRVTTPVEILRYLIESWNPFGENMLEELEIDKGSIVERVKYYARVEGETIELKSLESVIEDIEYLSSPIEIVRRVEEIEKGVRISNVEVPKAVKPGEETEIAIELENVGEFEGEVRITSNEGRVVPDKVTFNKPGERKTAKLILRVPEMEGIRTVEIKVLYNGNELKKVVEIPVKGIEEDWNEGVPNKAKEVILKAENDLKPLFILLNKLGNWKATRFTLNAENDESEMRIGLRNSPTTQVKAVSEFVLKSFRPKSISYEIELRGDGPTELKFEEDERKTLGKFYVRYR</sequence>
<protein>
    <recommendedName>
        <fullName evidence="3">ATPase AAA</fullName>
    </recommendedName>
</protein>
<dbReference type="STRING" id="940295.EYM_01185"/>
<dbReference type="OrthoDB" id="18496at2157"/>
<reference evidence="1 2" key="1">
    <citation type="submission" date="2013-11" db="EMBL/GenBank/DDBJ databases">
        <title>Comparative genomics of Ignicoccus.</title>
        <authorList>
            <person name="Podar M."/>
        </authorList>
    </citation>
    <scope>NUCLEOTIDE SEQUENCE [LARGE SCALE GENOMIC DNA]</scope>
    <source>
        <strain evidence="1 2">DSM 13165</strain>
    </source>
</reference>
<dbReference type="PATRIC" id="fig|940295.4.peg.230"/>
<evidence type="ECO:0008006" key="3">
    <source>
        <dbReference type="Google" id="ProtNLM"/>
    </source>
</evidence>
<gene>
    <name evidence="1" type="ORF">EYM_01185</name>
</gene>
<keyword evidence="2" id="KW-1185">Reference proteome</keyword>
<dbReference type="InterPro" id="IPR027417">
    <property type="entry name" value="P-loop_NTPase"/>
</dbReference>
<dbReference type="InterPro" id="IPR007555">
    <property type="entry name" value="DUF499"/>
</dbReference>
<dbReference type="Proteomes" id="UP000060778">
    <property type="component" value="Chromosome"/>
</dbReference>
<evidence type="ECO:0000313" key="1">
    <source>
        <dbReference type="EMBL" id="ALU12184.1"/>
    </source>
</evidence>
<dbReference type="GeneID" id="30679651"/>
<organism evidence="1 2">
    <name type="scientific">Ignicoccus islandicus DSM 13165</name>
    <dbReference type="NCBI Taxonomy" id="940295"/>
    <lineage>
        <taxon>Archaea</taxon>
        <taxon>Thermoproteota</taxon>
        <taxon>Thermoprotei</taxon>
        <taxon>Desulfurococcales</taxon>
        <taxon>Desulfurococcaceae</taxon>
        <taxon>Ignicoccus</taxon>
    </lineage>
</organism>
<evidence type="ECO:0000313" key="2">
    <source>
        <dbReference type="Proteomes" id="UP000060778"/>
    </source>
</evidence>
<name>A0A0U3F834_9CREN</name>
<dbReference type="RefSeq" id="WP_075049293.1">
    <property type="nucleotide sequence ID" value="NZ_CP006867.1"/>
</dbReference>
<accession>A0A0U3F834</accession>
<dbReference type="EMBL" id="CP006867">
    <property type="protein sequence ID" value="ALU12184.1"/>
    <property type="molecule type" value="Genomic_DNA"/>
</dbReference>
<dbReference type="KEGG" id="iis:EYM_01185"/>
<dbReference type="Pfam" id="PF04465">
    <property type="entry name" value="DUF499"/>
    <property type="match status" value="1"/>
</dbReference>
<dbReference type="AlphaFoldDB" id="A0A0U3F834"/>
<dbReference type="SUPFAM" id="SSF52540">
    <property type="entry name" value="P-loop containing nucleoside triphosphate hydrolases"/>
    <property type="match status" value="1"/>
</dbReference>
<proteinExistence type="predicted"/>